<dbReference type="STRING" id="5786.F1A4C8"/>
<dbReference type="Proteomes" id="UP000001064">
    <property type="component" value="Unassembled WGS sequence"/>
</dbReference>
<protein>
    <recommendedName>
        <fullName evidence="7">AMP-dependent synthetase/ligase domain-containing protein</fullName>
    </recommendedName>
</protein>
<feature type="domain" description="AMP-dependent synthetase/ligase" evidence="2">
    <location>
        <begin position="74"/>
        <end position="458"/>
    </location>
</feature>
<dbReference type="Pfam" id="PF00501">
    <property type="entry name" value="AMP-binding"/>
    <property type="match status" value="1"/>
</dbReference>
<dbReference type="OMA" id="IYIMHTS"/>
<proteinExistence type="inferred from homology"/>
<dbReference type="InterPro" id="IPR020845">
    <property type="entry name" value="AMP-binding_CS"/>
</dbReference>
<reference evidence="6" key="1">
    <citation type="journal article" date="2011" name="Genome Biol.">
        <title>Comparative genomics of the social amoebae Dictyostelium discoideum and Dictyostelium purpureum.</title>
        <authorList>
            <consortium name="US DOE Joint Genome Institute (JGI-PGF)"/>
            <person name="Sucgang R."/>
            <person name="Kuo A."/>
            <person name="Tian X."/>
            <person name="Salerno W."/>
            <person name="Parikh A."/>
            <person name="Feasley C.L."/>
            <person name="Dalin E."/>
            <person name="Tu H."/>
            <person name="Huang E."/>
            <person name="Barry K."/>
            <person name="Lindquist E."/>
            <person name="Shapiro H."/>
            <person name="Bruce D."/>
            <person name="Schmutz J."/>
            <person name="Salamov A."/>
            <person name="Fey P."/>
            <person name="Gaudet P."/>
            <person name="Anjard C."/>
            <person name="Babu M.M."/>
            <person name="Basu S."/>
            <person name="Bushmanova Y."/>
            <person name="van der Wel H."/>
            <person name="Katoh-Kurasawa M."/>
            <person name="Dinh C."/>
            <person name="Coutinho P.M."/>
            <person name="Saito T."/>
            <person name="Elias M."/>
            <person name="Schaap P."/>
            <person name="Kay R.R."/>
            <person name="Henrissat B."/>
            <person name="Eichinger L."/>
            <person name="Rivero F."/>
            <person name="Putnam N.H."/>
            <person name="West C.M."/>
            <person name="Loomis W.F."/>
            <person name="Chisholm R.L."/>
            <person name="Shaulsky G."/>
            <person name="Strassmann J.E."/>
            <person name="Queller D.C."/>
            <person name="Kuspa A."/>
            <person name="Grigoriev I.V."/>
        </authorList>
    </citation>
    <scope>NUCLEOTIDE SEQUENCE [LARGE SCALE GENOMIC DNA]</scope>
    <source>
        <strain evidence="6">QSDP1</strain>
    </source>
</reference>
<dbReference type="GO" id="GO:0050218">
    <property type="term" value="F:propionate-CoA ligase activity"/>
    <property type="evidence" value="ECO:0000318"/>
    <property type="project" value="GO_Central"/>
</dbReference>
<accession>F1A4C8</accession>
<feature type="domain" description="Acetyl-coenzyme A synthetase N-terminal" evidence="4">
    <location>
        <begin position="13"/>
        <end position="62"/>
    </location>
</feature>
<evidence type="ECO:0000313" key="5">
    <source>
        <dbReference type="EMBL" id="EGC28951.1"/>
    </source>
</evidence>
<dbReference type="SUPFAM" id="SSF56801">
    <property type="entry name" value="Acetyl-CoA synthetase-like"/>
    <property type="match status" value="1"/>
</dbReference>
<dbReference type="PROSITE" id="PS00455">
    <property type="entry name" value="AMP_BINDING"/>
    <property type="match status" value="1"/>
</dbReference>
<dbReference type="Gene3D" id="3.40.50.12780">
    <property type="entry name" value="N-terminal domain of ligase-like"/>
    <property type="match status" value="1"/>
</dbReference>
<name>F1A4C8_DICPU</name>
<dbReference type="InterPro" id="IPR025110">
    <property type="entry name" value="AMP-bd_C"/>
</dbReference>
<dbReference type="Pfam" id="PF13193">
    <property type="entry name" value="AMP-binding_C"/>
    <property type="match status" value="1"/>
</dbReference>
<evidence type="ECO:0008006" key="7">
    <source>
        <dbReference type="Google" id="ProtNLM"/>
    </source>
</evidence>
<sequence length="621" mass="70651">MNKNNINYNLDKKYSEGDIVSFWNNVALEFVKWDKPFSKAYSGNEYNPEWFKDGLVNVCNNALDVHLKNDKIKDSVALYYECPSKGIKGNYTYHQLWKKVCIFSRVLRNQGIVKGDRVLIYMPNCVEAIIAMLSCARVGAVHCNTYSAYSSKNLSIRIEHLKPKLVVCANFGVKGNDYYNYIPIIKEALDLSSFKSMTVIVVDRIDLISKQKQRNFINQNTDIKIDNSLDWEEITKDVEPLLDYEMLNSTDPLYISYTSGTTGQPKGLVVDTGGFLVKSCYSFKHNYNLQPGETFFSTADIGWQIGQNLIYFSLLQGIGCIVYEGGGIETSYDYFRIIEEYRVSIFLTVPVDFRTFRKMDPEANIISKYNLGSLKAIALCGEVLDRSVIDFIKNKIKKPIVDNYGQTEGGSIITYPLGQLPYKEKSVGKPLPGLNVTILSPTTKQIAKPNEVGEIVIKLPLPPCFSLTLLLDVNQESYYKKNLNSYPGYYSTNDLGYYDEEGYYYIVSRVDDVINLGGHLIYSKAYEDIIQNNSKILDNVVVPIKDELFGQVPVAFVVLKDQFKQQIQDPTSLKNEINQSLRETEYFDHAILEHLVIVSSLPKTNSNKKSRNILTKMFNSK</sequence>
<dbReference type="KEGG" id="dpp:DICPUDRAFT_43581"/>
<dbReference type="RefSeq" id="XP_003294521.1">
    <property type="nucleotide sequence ID" value="XM_003294473.1"/>
</dbReference>
<dbReference type="EMBL" id="GL871512">
    <property type="protein sequence ID" value="EGC28951.1"/>
    <property type="molecule type" value="Genomic_DNA"/>
</dbReference>
<dbReference type="InParanoid" id="F1A4C8"/>
<dbReference type="GeneID" id="10506903"/>
<dbReference type="VEuPathDB" id="AmoebaDB:DICPUDRAFT_43581"/>
<dbReference type="InterPro" id="IPR032387">
    <property type="entry name" value="ACAS_N"/>
</dbReference>
<dbReference type="Gene3D" id="3.30.300.30">
    <property type="match status" value="1"/>
</dbReference>
<evidence type="ECO:0000256" key="1">
    <source>
        <dbReference type="ARBA" id="ARBA00006432"/>
    </source>
</evidence>
<comment type="similarity">
    <text evidence="1">Belongs to the ATP-dependent AMP-binding enzyme family.</text>
</comment>
<dbReference type="InterPro" id="IPR045851">
    <property type="entry name" value="AMP-bd_C_sf"/>
</dbReference>
<evidence type="ECO:0000259" key="4">
    <source>
        <dbReference type="Pfam" id="PF16177"/>
    </source>
</evidence>
<organism evidence="5 6">
    <name type="scientific">Dictyostelium purpureum</name>
    <name type="common">Slime mold</name>
    <dbReference type="NCBI Taxonomy" id="5786"/>
    <lineage>
        <taxon>Eukaryota</taxon>
        <taxon>Amoebozoa</taxon>
        <taxon>Evosea</taxon>
        <taxon>Eumycetozoa</taxon>
        <taxon>Dictyostelia</taxon>
        <taxon>Dictyosteliales</taxon>
        <taxon>Dictyosteliaceae</taxon>
        <taxon>Dictyostelium</taxon>
    </lineage>
</organism>
<evidence type="ECO:0000259" key="2">
    <source>
        <dbReference type="Pfam" id="PF00501"/>
    </source>
</evidence>
<dbReference type="PANTHER" id="PTHR43347">
    <property type="entry name" value="ACYL-COA SYNTHETASE"/>
    <property type="match status" value="1"/>
</dbReference>
<gene>
    <name evidence="5" type="ORF">DICPUDRAFT_43581</name>
</gene>
<dbReference type="Pfam" id="PF16177">
    <property type="entry name" value="ACAS_N"/>
    <property type="match status" value="1"/>
</dbReference>
<evidence type="ECO:0000313" key="6">
    <source>
        <dbReference type="Proteomes" id="UP000001064"/>
    </source>
</evidence>
<keyword evidence="6" id="KW-1185">Reference proteome</keyword>
<feature type="domain" description="AMP-binding enzyme C-terminal" evidence="3">
    <location>
        <begin position="527"/>
        <end position="608"/>
    </location>
</feature>
<dbReference type="InterPro" id="IPR042099">
    <property type="entry name" value="ANL_N_sf"/>
</dbReference>
<dbReference type="InterPro" id="IPR000873">
    <property type="entry name" value="AMP-dep_synth/lig_dom"/>
</dbReference>
<dbReference type="AlphaFoldDB" id="F1A4C8"/>
<evidence type="ECO:0000259" key="3">
    <source>
        <dbReference type="Pfam" id="PF13193"/>
    </source>
</evidence>
<dbReference type="OrthoDB" id="10253869at2759"/>
<dbReference type="eggNOG" id="KOG1175">
    <property type="taxonomic scope" value="Eukaryota"/>
</dbReference>
<dbReference type="PANTHER" id="PTHR43347:SF3">
    <property type="entry name" value="ACYL-COA SYNTHETASE SHORT-CHAIN FAMILY MEMBER 3, MITOCHONDRIAL"/>
    <property type="match status" value="1"/>
</dbReference>